<accession>A0A267EVZ5</accession>
<feature type="region of interest" description="Disordered" evidence="1">
    <location>
        <begin position="97"/>
        <end position="176"/>
    </location>
</feature>
<dbReference type="PROSITE" id="PS50076">
    <property type="entry name" value="DNAJ_2"/>
    <property type="match status" value="1"/>
</dbReference>
<comment type="caution">
    <text evidence="3">The sequence shown here is derived from an EMBL/GenBank/DDBJ whole genome shotgun (WGS) entry which is preliminary data.</text>
</comment>
<dbReference type="EMBL" id="NIVC01001678">
    <property type="protein sequence ID" value="PAA65154.1"/>
    <property type="molecule type" value="Genomic_DNA"/>
</dbReference>
<dbReference type="InterPro" id="IPR001623">
    <property type="entry name" value="DnaJ_domain"/>
</dbReference>
<evidence type="ECO:0000259" key="2">
    <source>
        <dbReference type="PROSITE" id="PS50076"/>
    </source>
</evidence>
<protein>
    <recommendedName>
        <fullName evidence="2">J domain-containing protein</fullName>
    </recommendedName>
</protein>
<evidence type="ECO:0000256" key="1">
    <source>
        <dbReference type="SAM" id="MobiDB-lite"/>
    </source>
</evidence>
<sequence length="176" mass="20393">MTQMVHSKAKALEILKLDPNALLTPADIKAAYKNQAIQLHPERLNQSELEIVASKFRLLTLAFKKLTGTEQEVKDLDEKFKDPMFMWYLFSALFDEDVPSDSDTSDDDDYDYHRPWQLNGHGAASQSSESNDHRSPTYHNREKVIRTAEEAEKNANELIEAEEQRKEQLLKRDEKK</sequence>
<dbReference type="Gene3D" id="1.10.287.110">
    <property type="entry name" value="DnaJ domain"/>
    <property type="match status" value="1"/>
</dbReference>
<evidence type="ECO:0000313" key="4">
    <source>
        <dbReference type="Proteomes" id="UP000215902"/>
    </source>
</evidence>
<feature type="compositionally biased region" description="Acidic residues" evidence="1">
    <location>
        <begin position="97"/>
        <end position="110"/>
    </location>
</feature>
<dbReference type="OrthoDB" id="2017782at2759"/>
<dbReference type="SMART" id="SM00271">
    <property type="entry name" value="DnaJ"/>
    <property type="match status" value="1"/>
</dbReference>
<evidence type="ECO:0000313" key="3">
    <source>
        <dbReference type="EMBL" id="PAA65154.1"/>
    </source>
</evidence>
<feature type="compositionally biased region" description="Basic and acidic residues" evidence="1">
    <location>
        <begin position="130"/>
        <end position="155"/>
    </location>
</feature>
<dbReference type="Proteomes" id="UP000215902">
    <property type="component" value="Unassembled WGS sequence"/>
</dbReference>
<dbReference type="InterPro" id="IPR036869">
    <property type="entry name" value="J_dom_sf"/>
</dbReference>
<reference evidence="3 4" key="1">
    <citation type="submission" date="2017-06" db="EMBL/GenBank/DDBJ databases">
        <title>A platform for efficient transgenesis in Macrostomum lignano, a flatworm model organism for stem cell research.</title>
        <authorList>
            <person name="Berezikov E."/>
        </authorList>
    </citation>
    <scope>NUCLEOTIDE SEQUENCE [LARGE SCALE GENOMIC DNA]</scope>
    <source>
        <strain evidence="3">DV1</strain>
        <tissue evidence="3">Whole organism</tissue>
    </source>
</reference>
<dbReference type="CDD" id="cd06257">
    <property type="entry name" value="DnaJ"/>
    <property type="match status" value="1"/>
</dbReference>
<feature type="compositionally biased region" description="Basic and acidic residues" evidence="1">
    <location>
        <begin position="162"/>
        <end position="176"/>
    </location>
</feature>
<gene>
    <name evidence="3" type="ORF">BOX15_Mlig018795g4</name>
</gene>
<feature type="domain" description="J" evidence="2">
    <location>
        <begin position="10"/>
        <end position="81"/>
    </location>
</feature>
<keyword evidence="4" id="KW-1185">Reference proteome</keyword>
<dbReference type="SUPFAM" id="SSF46565">
    <property type="entry name" value="Chaperone J-domain"/>
    <property type="match status" value="1"/>
</dbReference>
<name>A0A267EVZ5_9PLAT</name>
<organism evidence="3 4">
    <name type="scientific">Macrostomum lignano</name>
    <dbReference type="NCBI Taxonomy" id="282301"/>
    <lineage>
        <taxon>Eukaryota</taxon>
        <taxon>Metazoa</taxon>
        <taxon>Spiralia</taxon>
        <taxon>Lophotrochozoa</taxon>
        <taxon>Platyhelminthes</taxon>
        <taxon>Rhabditophora</taxon>
        <taxon>Macrostomorpha</taxon>
        <taxon>Macrostomida</taxon>
        <taxon>Macrostomidae</taxon>
        <taxon>Macrostomum</taxon>
    </lineage>
</organism>
<dbReference type="Pfam" id="PF00226">
    <property type="entry name" value="DnaJ"/>
    <property type="match status" value="1"/>
</dbReference>
<proteinExistence type="predicted"/>
<dbReference type="AlphaFoldDB" id="A0A267EVZ5"/>
<feature type="non-terminal residue" evidence="3">
    <location>
        <position position="176"/>
    </location>
</feature>